<dbReference type="OrthoDB" id="1752196at2759"/>
<evidence type="ECO:0000313" key="2">
    <source>
        <dbReference type="Proteomes" id="UP000325081"/>
    </source>
</evidence>
<proteinExistence type="predicted"/>
<sequence length="364" mass="41585">MSIALGAKTKFGFVDGQVNRPDPRKSIPGYVAITVFLFRKGSKCLPSNRVHLLDSDSEKKEWDRELILQTFNPIDAELILTIPISHHGGKDFLVWHWDQKGRFSVKSAYETIRRHRRMQEVGEPTTKQQMANGGMELDTRCDICGEHEETVCWKLCGLWWQEKQVNIQSFKDWWIGLKIELNSIYVVENLDQVDNCNDGQGKWMEFRVANEDLQGQNSSHQLQRIPQVEQFSREVGQVSCSVSASLSTRGKLGLGGAAVRDEQEIFTWATGEAGRMETTEGMLSTIRYMFQKLKEMKIKNVVCFIPDLNVAKLLRNQVECQSRFKSIIFDIWWLSKDGLCCNFVFDPGECTGSFVLALDAADEQ</sequence>
<reference evidence="2" key="1">
    <citation type="journal article" date="2019" name="Curr. Biol.">
        <title>Genome Sequence of Striga asiatica Provides Insight into the Evolution of Plant Parasitism.</title>
        <authorList>
            <person name="Yoshida S."/>
            <person name="Kim S."/>
            <person name="Wafula E.K."/>
            <person name="Tanskanen J."/>
            <person name="Kim Y.M."/>
            <person name="Honaas L."/>
            <person name="Yang Z."/>
            <person name="Spallek T."/>
            <person name="Conn C.E."/>
            <person name="Ichihashi Y."/>
            <person name="Cheong K."/>
            <person name="Cui S."/>
            <person name="Der J.P."/>
            <person name="Gundlach H."/>
            <person name="Jiao Y."/>
            <person name="Hori C."/>
            <person name="Ishida J.K."/>
            <person name="Kasahara H."/>
            <person name="Kiba T."/>
            <person name="Kim M.S."/>
            <person name="Koo N."/>
            <person name="Laohavisit A."/>
            <person name="Lee Y.H."/>
            <person name="Lumba S."/>
            <person name="McCourt P."/>
            <person name="Mortimer J.C."/>
            <person name="Mutuku J.M."/>
            <person name="Nomura T."/>
            <person name="Sasaki-Sekimoto Y."/>
            <person name="Seto Y."/>
            <person name="Wang Y."/>
            <person name="Wakatake T."/>
            <person name="Sakakibara H."/>
            <person name="Demura T."/>
            <person name="Yamaguchi S."/>
            <person name="Yoneyama K."/>
            <person name="Manabe R.I."/>
            <person name="Nelson D.C."/>
            <person name="Schulman A.H."/>
            <person name="Timko M.P."/>
            <person name="dePamphilis C.W."/>
            <person name="Choi D."/>
            <person name="Shirasu K."/>
        </authorList>
    </citation>
    <scope>NUCLEOTIDE SEQUENCE [LARGE SCALE GENOMIC DNA]</scope>
    <source>
        <strain evidence="2">cv. UVA1</strain>
    </source>
</reference>
<accession>A0A5A7Q4J6</accession>
<name>A0A5A7Q4J6_STRAF</name>
<keyword evidence="2" id="KW-1185">Reference proteome</keyword>
<protein>
    <submittedName>
        <fullName evidence="1">Regulator of chromosome condensation family protein</fullName>
    </submittedName>
</protein>
<dbReference type="EMBL" id="BKCP01005849">
    <property type="protein sequence ID" value="GER40143.1"/>
    <property type="molecule type" value="Genomic_DNA"/>
</dbReference>
<gene>
    <name evidence="1" type="ORF">STAS_16798</name>
</gene>
<comment type="caution">
    <text evidence="1">The sequence shown here is derived from an EMBL/GenBank/DDBJ whole genome shotgun (WGS) entry which is preliminary data.</text>
</comment>
<evidence type="ECO:0000313" key="1">
    <source>
        <dbReference type="EMBL" id="GER40143.1"/>
    </source>
</evidence>
<dbReference type="Proteomes" id="UP000325081">
    <property type="component" value="Unassembled WGS sequence"/>
</dbReference>
<dbReference type="AlphaFoldDB" id="A0A5A7Q4J6"/>
<organism evidence="1 2">
    <name type="scientific">Striga asiatica</name>
    <name type="common">Asiatic witchweed</name>
    <name type="synonym">Buchnera asiatica</name>
    <dbReference type="NCBI Taxonomy" id="4170"/>
    <lineage>
        <taxon>Eukaryota</taxon>
        <taxon>Viridiplantae</taxon>
        <taxon>Streptophyta</taxon>
        <taxon>Embryophyta</taxon>
        <taxon>Tracheophyta</taxon>
        <taxon>Spermatophyta</taxon>
        <taxon>Magnoliopsida</taxon>
        <taxon>eudicotyledons</taxon>
        <taxon>Gunneridae</taxon>
        <taxon>Pentapetalae</taxon>
        <taxon>asterids</taxon>
        <taxon>lamiids</taxon>
        <taxon>Lamiales</taxon>
        <taxon>Orobanchaceae</taxon>
        <taxon>Buchnereae</taxon>
        <taxon>Striga</taxon>
    </lineage>
</organism>